<dbReference type="InterPro" id="IPR006521">
    <property type="entry name" value="Tail_protein_I"/>
</dbReference>
<dbReference type="Proteomes" id="UP000593594">
    <property type="component" value="Chromosome"/>
</dbReference>
<gene>
    <name evidence="1" type="ORF">HW532_18545</name>
</gene>
<reference evidence="1 2" key="1">
    <citation type="submission" date="2020-06" db="EMBL/GenBank/DDBJ databases">
        <title>Genome sequence of 2 isolates from Red Sea Mangroves.</title>
        <authorList>
            <person name="Sefrji F."/>
            <person name="Michoud G."/>
            <person name="Merlino G."/>
            <person name="Daffonchio D."/>
        </authorList>
    </citation>
    <scope>NUCLEOTIDE SEQUENCE [LARGE SCALE GENOMIC DNA]</scope>
    <source>
        <strain evidence="1 2">R1DC25</strain>
    </source>
</reference>
<protein>
    <recommendedName>
        <fullName evidence="3">Phage tail protein</fullName>
    </recommendedName>
</protein>
<organism evidence="1 2">
    <name type="scientific">Kaustia mangrovi</name>
    <dbReference type="NCBI Taxonomy" id="2593653"/>
    <lineage>
        <taxon>Bacteria</taxon>
        <taxon>Pseudomonadati</taxon>
        <taxon>Pseudomonadota</taxon>
        <taxon>Alphaproteobacteria</taxon>
        <taxon>Hyphomicrobiales</taxon>
        <taxon>Parvibaculaceae</taxon>
        <taxon>Kaustia</taxon>
    </lineage>
</organism>
<evidence type="ECO:0008006" key="3">
    <source>
        <dbReference type="Google" id="ProtNLM"/>
    </source>
</evidence>
<accession>A0A7S8HDI7</accession>
<dbReference type="Pfam" id="PF09684">
    <property type="entry name" value="Tail_P2_I"/>
    <property type="match status" value="1"/>
</dbReference>
<sequence length="370" mass="40696">MSAHLLPPNATELDKAFSLTFDPAPELTPAIDAMRGAKLVAPPPSWLPWLVYEYGLGELTPYVPNLYDLIREGIDWQRIRGTPAALAMGLGWIGYAGDIEEWPTRRRAWSRFQLRLDRVRDTEDPDLDRIEGIATLSPPLRSRFWRGFHGYDVRPLDWSWQRWSGARWASFSGVRLREGGPKWSFERTHDVDRTLTQGELEAVGAWIEPTGGASLSWGPFPWTTPGIAWTDSGEEARRRAIAANLAARDIYVALIDGNDQVIGYRRARAVHAVSLEAAGAYEVDGVRWSPDAEGKAVYVEALTGFGDGAGSTVAAVALAFDAAPVDPARPGLLWAGPGELSTPTGLVAETPIAIALGETVRERIRFILRS</sequence>
<dbReference type="RefSeq" id="WP_213161891.1">
    <property type="nucleotide sequence ID" value="NZ_CP058214.1"/>
</dbReference>
<dbReference type="KEGG" id="kmn:HW532_18545"/>
<proteinExistence type="predicted"/>
<dbReference type="AlphaFoldDB" id="A0A7S8HDI7"/>
<evidence type="ECO:0000313" key="1">
    <source>
        <dbReference type="EMBL" id="QPC44519.1"/>
    </source>
</evidence>
<dbReference type="EMBL" id="CP058214">
    <property type="protein sequence ID" value="QPC44519.1"/>
    <property type="molecule type" value="Genomic_DNA"/>
</dbReference>
<name>A0A7S8HDI7_9HYPH</name>
<keyword evidence="2" id="KW-1185">Reference proteome</keyword>
<evidence type="ECO:0000313" key="2">
    <source>
        <dbReference type="Proteomes" id="UP000593594"/>
    </source>
</evidence>